<dbReference type="Pfam" id="PF00089">
    <property type="entry name" value="Trypsin"/>
    <property type="match status" value="1"/>
</dbReference>
<reference evidence="4" key="1">
    <citation type="submission" date="2023-10" db="EMBL/GenBank/DDBJ databases">
        <title>Genome assembly of Pristionchus species.</title>
        <authorList>
            <person name="Yoshida K."/>
            <person name="Sommer R.J."/>
        </authorList>
    </citation>
    <scope>NUCLEOTIDE SEQUENCE</scope>
    <source>
        <strain evidence="4">RS5133</strain>
    </source>
</reference>
<dbReference type="PANTHER" id="PTHR24252:SF27">
    <property type="entry name" value="TRANSMEMBRANE PROTEASE SERINE 3-LIKE"/>
    <property type="match status" value="1"/>
</dbReference>
<dbReference type="GO" id="GO:0004252">
    <property type="term" value="F:serine-type endopeptidase activity"/>
    <property type="evidence" value="ECO:0007669"/>
    <property type="project" value="InterPro"/>
</dbReference>
<name>A0AAV5V9Y0_9BILA</name>
<proteinExistence type="predicted"/>
<evidence type="ECO:0000259" key="3">
    <source>
        <dbReference type="Pfam" id="PF00089"/>
    </source>
</evidence>
<dbReference type="EMBL" id="BTSY01000002">
    <property type="protein sequence ID" value="GMT16136.1"/>
    <property type="molecule type" value="Genomic_DNA"/>
</dbReference>
<dbReference type="Gene3D" id="2.40.10.10">
    <property type="entry name" value="Trypsin-like serine proteases"/>
    <property type="match status" value="1"/>
</dbReference>
<keyword evidence="2" id="KW-0325">Glycoprotein</keyword>
<dbReference type="AlphaFoldDB" id="A0AAV5V9Y0"/>
<dbReference type="SUPFAM" id="SSF50494">
    <property type="entry name" value="Trypsin-like serine proteases"/>
    <property type="match status" value="1"/>
</dbReference>
<sequence>ISPQWVVTSFSAINIPNVKDTSFRVQAGVIDHTNTTEQYEQFIPIQDLQYIAGFDATQHFNDIALVHLSKPLRFNDYVQPVCLPSSDDIAV</sequence>
<dbReference type="InterPro" id="IPR001254">
    <property type="entry name" value="Trypsin_dom"/>
</dbReference>
<organism evidence="4 5">
    <name type="scientific">Pristionchus fissidentatus</name>
    <dbReference type="NCBI Taxonomy" id="1538716"/>
    <lineage>
        <taxon>Eukaryota</taxon>
        <taxon>Metazoa</taxon>
        <taxon>Ecdysozoa</taxon>
        <taxon>Nematoda</taxon>
        <taxon>Chromadorea</taxon>
        <taxon>Rhabditida</taxon>
        <taxon>Rhabditina</taxon>
        <taxon>Diplogasteromorpha</taxon>
        <taxon>Diplogasteroidea</taxon>
        <taxon>Neodiplogasteridae</taxon>
        <taxon>Pristionchus</taxon>
    </lineage>
</organism>
<dbReference type="Proteomes" id="UP001432322">
    <property type="component" value="Unassembled WGS sequence"/>
</dbReference>
<feature type="non-terminal residue" evidence="4">
    <location>
        <position position="1"/>
    </location>
</feature>
<comment type="caution">
    <text evidence="4">The sequence shown here is derived from an EMBL/GenBank/DDBJ whole genome shotgun (WGS) entry which is preliminary data.</text>
</comment>
<keyword evidence="5" id="KW-1185">Reference proteome</keyword>
<protein>
    <recommendedName>
        <fullName evidence="3">Peptidase S1 domain-containing protein</fullName>
    </recommendedName>
</protein>
<gene>
    <name evidence="4" type="ORF">PFISCL1PPCAC_7433</name>
</gene>
<evidence type="ECO:0000256" key="1">
    <source>
        <dbReference type="ARBA" id="ARBA00023157"/>
    </source>
</evidence>
<evidence type="ECO:0000256" key="2">
    <source>
        <dbReference type="ARBA" id="ARBA00023180"/>
    </source>
</evidence>
<dbReference type="InterPro" id="IPR009003">
    <property type="entry name" value="Peptidase_S1_PA"/>
</dbReference>
<dbReference type="GO" id="GO:0006508">
    <property type="term" value="P:proteolysis"/>
    <property type="evidence" value="ECO:0007669"/>
    <property type="project" value="InterPro"/>
</dbReference>
<feature type="domain" description="Peptidase S1" evidence="3">
    <location>
        <begin position="1"/>
        <end position="88"/>
    </location>
</feature>
<evidence type="ECO:0000313" key="5">
    <source>
        <dbReference type="Proteomes" id="UP001432322"/>
    </source>
</evidence>
<dbReference type="PANTHER" id="PTHR24252">
    <property type="entry name" value="ACROSIN-RELATED"/>
    <property type="match status" value="1"/>
</dbReference>
<keyword evidence="1" id="KW-1015">Disulfide bond</keyword>
<dbReference type="InterPro" id="IPR043504">
    <property type="entry name" value="Peptidase_S1_PA_chymotrypsin"/>
</dbReference>
<accession>A0AAV5V9Y0</accession>
<feature type="non-terminal residue" evidence="4">
    <location>
        <position position="91"/>
    </location>
</feature>
<evidence type="ECO:0000313" key="4">
    <source>
        <dbReference type="EMBL" id="GMT16136.1"/>
    </source>
</evidence>